<dbReference type="EMBL" id="OU015566">
    <property type="protein sequence ID" value="CAG5104871.1"/>
    <property type="molecule type" value="Genomic_DNA"/>
</dbReference>
<organism evidence="2 3">
    <name type="scientific">Oikopleura dioica</name>
    <name type="common">Tunicate</name>
    <dbReference type="NCBI Taxonomy" id="34765"/>
    <lineage>
        <taxon>Eukaryota</taxon>
        <taxon>Metazoa</taxon>
        <taxon>Chordata</taxon>
        <taxon>Tunicata</taxon>
        <taxon>Appendicularia</taxon>
        <taxon>Copelata</taxon>
        <taxon>Oikopleuridae</taxon>
        <taxon>Oikopleura</taxon>
    </lineage>
</organism>
<sequence>MSRSNNFNSDFFNGTGEMDRRISTKSAAHMKSDIFHQGEINAAKEAPINKGKREAIQSHRDNDIFGVRERTTGVKQPYQEHDIVAARKAD</sequence>
<feature type="region of interest" description="Disordered" evidence="1">
    <location>
        <begin position="33"/>
        <end position="55"/>
    </location>
</feature>
<reference evidence="2 3" key="1">
    <citation type="submission" date="2021-04" db="EMBL/GenBank/DDBJ databases">
        <authorList>
            <person name="Bliznina A."/>
        </authorList>
    </citation>
    <scope>NUCLEOTIDE SEQUENCE [LARGE SCALE GENOMIC DNA]</scope>
</reference>
<accession>A0ABN7SSB5</accession>
<evidence type="ECO:0000256" key="1">
    <source>
        <dbReference type="SAM" id="MobiDB-lite"/>
    </source>
</evidence>
<gene>
    <name evidence="2" type="ORF">OKIOD_LOCUS10388</name>
</gene>
<dbReference type="Proteomes" id="UP001158576">
    <property type="component" value="Chromosome 1"/>
</dbReference>
<name>A0ABN7SSB5_OIKDI</name>
<proteinExistence type="predicted"/>
<evidence type="ECO:0000313" key="2">
    <source>
        <dbReference type="EMBL" id="CAG5104871.1"/>
    </source>
</evidence>
<keyword evidence="3" id="KW-1185">Reference proteome</keyword>
<protein>
    <submittedName>
        <fullName evidence="2">Oidioi.mRNA.OKI2018_I69.chr1.g1623.t1.cds</fullName>
    </submittedName>
</protein>
<evidence type="ECO:0000313" key="3">
    <source>
        <dbReference type="Proteomes" id="UP001158576"/>
    </source>
</evidence>